<keyword evidence="2" id="KW-1185">Reference proteome</keyword>
<dbReference type="Proteomes" id="UP001558613">
    <property type="component" value="Unassembled WGS sequence"/>
</dbReference>
<name>A0ABR3LV41_9TELE</name>
<gene>
    <name evidence="1" type="ORF">QQF64_014022</name>
</gene>
<evidence type="ECO:0000313" key="1">
    <source>
        <dbReference type="EMBL" id="KAL1255961.1"/>
    </source>
</evidence>
<sequence>MFISIQFSQSGRQIRLHPSSGYGSTCAFSGVCQGISMFGPFVHFCVDSDHTYMAFVTVCGEFCQAQHLTFVDK</sequence>
<evidence type="ECO:0000313" key="2">
    <source>
        <dbReference type="Proteomes" id="UP001558613"/>
    </source>
</evidence>
<comment type="caution">
    <text evidence="1">The sequence shown here is derived from an EMBL/GenBank/DDBJ whole genome shotgun (WGS) entry which is preliminary data.</text>
</comment>
<reference evidence="1 2" key="1">
    <citation type="submission" date="2023-09" db="EMBL/GenBank/DDBJ databases">
        <authorList>
            <person name="Wang M."/>
        </authorList>
    </citation>
    <scope>NUCLEOTIDE SEQUENCE [LARGE SCALE GENOMIC DNA]</scope>
    <source>
        <strain evidence="1">GT-2023</strain>
        <tissue evidence="1">Liver</tissue>
    </source>
</reference>
<protein>
    <submittedName>
        <fullName evidence="1">Uncharacterized protein</fullName>
    </submittedName>
</protein>
<dbReference type="EMBL" id="JAYMGO010000019">
    <property type="protein sequence ID" value="KAL1255961.1"/>
    <property type="molecule type" value="Genomic_DNA"/>
</dbReference>
<accession>A0ABR3LV41</accession>
<organism evidence="1 2">
    <name type="scientific">Cirrhinus molitorella</name>
    <name type="common">mud carp</name>
    <dbReference type="NCBI Taxonomy" id="172907"/>
    <lineage>
        <taxon>Eukaryota</taxon>
        <taxon>Metazoa</taxon>
        <taxon>Chordata</taxon>
        <taxon>Craniata</taxon>
        <taxon>Vertebrata</taxon>
        <taxon>Euteleostomi</taxon>
        <taxon>Actinopterygii</taxon>
        <taxon>Neopterygii</taxon>
        <taxon>Teleostei</taxon>
        <taxon>Ostariophysi</taxon>
        <taxon>Cypriniformes</taxon>
        <taxon>Cyprinidae</taxon>
        <taxon>Labeoninae</taxon>
        <taxon>Labeonini</taxon>
        <taxon>Cirrhinus</taxon>
    </lineage>
</organism>
<proteinExistence type="predicted"/>